<dbReference type="GO" id="GO:0004523">
    <property type="term" value="F:RNA-DNA hybrid ribonuclease activity"/>
    <property type="evidence" value="ECO:0007669"/>
    <property type="project" value="InterPro"/>
</dbReference>
<evidence type="ECO:0000313" key="3">
    <source>
        <dbReference type="Proteomes" id="UP001386955"/>
    </source>
</evidence>
<proteinExistence type="predicted"/>
<dbReference type="InterPro" id="IPR012337">
    <property type="entry name" value="RNaseH-like_sf"/>
</dbReference>
<reference evidence="2 3" key="1">
    <citation type="submission" date="2024-01" db="EMBL/GenBank/DDBJ databases">
        <title>The genomes of 5 underutilized Papilionoideae crops provide insights into root nodulation and disease resistanc.</title>
        <authorList>
            <person name="Jiang F."/>
        </authorList>
    </citation>
    <scope>NUCLEOTIDE SEQUENCE [LARGE SCALE GENOMIC DNA]</scope>
    <source>
        <strain evidence="2">DUOXIRENSHENG_FW03</strain>
        <tissue evidence="2">Leaves</tissue>
    </source>
</reference>
<gene>
    <name evidence="2" type="ORF">VNO78_04898</name>
</gene>
<protein>
    <recommendedName>
        <fullName evidence="1">RNase H type-1 domain-containing protein</fullName>
    </recommendedName>
</protein>
<dbReference type="GO" id="GO:0003676">
    <property type="term" value="F:nucleic acid binding"/>
    <property type="evidence" value="ECO:0007669"/>
    <property type="project" value="InterPro"/>
</dbReference>
<dbReference type="AlphaFoldDB" id="A0AAN9STA2"/>
<accession>A0AAN9STA2</accession>
<dbReference type="Proteomes" id="UP001386955">
    <property type="component" value="Unassembled WGS sequence"/>
</dbReference>
<sequence>MNKANLVDVGFSGYLFTWKRNSLVERLNCWFTHPDFEHEVRSAWNPMDNRQLVYFFDGVPGLVKKMESVYVEIKNSLFHMGASKRRWVTTELSEEEPSFRLCDLVDVEGKWNKSILKYWLPLCIVQRILALVPPHPNGLCPLCEVELKNQLHILRDCPHSSNIWKLAFFNIDLSSWLSFDVSLNLKAEVTWQVKLNCDGAFSSTSRMAIASGVLRDDNDLFTGFAVFIGPHSIMQAELIAILKGLQLHCVCLRQESWDLSTTIVVCSEQRIKEFISDGLGHVTLVANNKGEVEA</sequence>
<dbReference type="Pfam" id="PF13456">
    <property type="entry name" value="RVT_3"/>
    <property type="match status" value="1"/>
</dbReference>
<organism evidence="2 3">
    <name type="scientific">Psophocarpus tetragonolobus</name>
    <name type="common">Winged bean</name>
    <name type="synonym">Dolichos tetragonolobus</name>
    <dbReference type="NCBI Taxonomy" id="3891"/>
    <lineage>
        <taxon>Eukaryota</taxon>
        <taxon>Viridiplantae</taxon>
        <taxon>Streptophyta</taxon>
        <taxon>Embryophyta</taxon>
        <taxon>Tracheophyta</taxon>
        <taxon>Spermatophyta</taxon>
        <taxon>Magnoliopsida</taxon>
        <taxon>eudicotyledons</taxon>
        <taxon>Gunneridae</taxon>
        <taxon>Pentapetalae</taxon>
        <taxon>rosids</taxon>
        <taxon>fabids</taxon>
        <taxon>Fabales</taxon>
        <taxon>Fabaceae</taxon>
        <taxon>Papilionoideae</taxon>
        <taxon>50 kb inversion clade</taxon>
        <taxon>NPAAA clade</taxon>
        <taxon>indigoferoid/millettioid clade</taxon>
        <taxon>Phaseoleae</taxon>
        <taxon>Psophocarpus</taxon>
    </lineage>
</organism>
<keyword evidence="3" id="KW-1185">Reference proteome</keyword>
<evidence type="ECO:0000259" key="1">
    <source>
        <dbReference type="Pfam" id="PF13456"/>
    </source>
</evidence>
<evidence type="ECO:0000313" key="2">
    <source>
        <dbReference type="EMBL" id="KAK7404210.1"/>
    </source>
</evidence>
<feature type="domain" description="RNase H type-1" evidence="1">
    <location>
        <begin position="196"/>
        <end position="247"/>
    </location>
</feature>
<name>A0AAN9STA2_PSOTE</name>
<comment type="caution">
    <text evidence="2">The sequence shown here is derived from an EMBL/GenBank/DDBJ whole genome shotgun (WGS) entry which is preliminary data.</text>
</comment>
<dbReference type="EMBL" id="JAYMYS010000002">
    <property type="protein sequence ID" value="KAK7404210.1"/>
    <property type="molecule type" value="Genomic_DNA"/>
</dbReference>
<dbReference type="InterPro" id="IPR044730">
    <property type="entry name" value="RNase_H-like_dom_plant"/>
</dbReference>
<dbReference type="InterPro" id="IPR002156">
    <property type="entry name" value="RNaseH_domain"/>
</dbReference>
<dbReference type="CDD" id="cd06222">
    <property type="entry name" value="RNase_H_like"/>
    <property type="match status" value="1"/>
</dbReference>
<dbReference type="SUPFAM" id="SSF53098">
    <property type="entry name" value="Ribonuclease H-like"/>
    <property type="match status" value="1"/>
</dbReference>